<comment type="function">
    <text evidence="14 18">Involved in unsaturated fatty acids biosynthesis. Catalyzes the dehydration of short chain beta-hydroxyacyl-ACPs and long chain saturated and unsaturated beta-hydroxyacyl-ACPs.</text>
</comment>
<accession>A0A6I5KSB4</accession>
<dbReference type="InterPro" id="IPR010084">
    <property type="entry name" value="FabZ"/>
</dbReference>
<dbReference type="RefSeq" id="WP_163634015.1">
    <property type="nucleotide sequence ID" value="NZ_JAAAMI010000002.1"/>
</dbReference>
<comment type="similarity">
    <text evidence="16">In the C-terminal section; belongs to the thioester dehydratase family.</text>
</comment>
<evidence type="ECO:0000256" key="16">
    <source>
        <dbReference type="ARBA" id="ARBA00061355"/>
    </source>
</evidence>
<dbReference type="NCBIfam" id="NF000582">
    <property type="entry name" value="PRK00006.1"/>
    <property type="match status" value="1"/>
</dbReference>
<evidence type="ECO:0000313" key="19">
    <source>
        <dbReference type="EMBL" id="NDV42855.1"/>
    </source>
</evidence>
<gene>
    <name evidence="18" type="primary">fabZ</name>
    <name evidence="17" type="synonym">lpxC</name>
    <name evidence="19" type="ORF">GTK07_05905</name>
</gene>
<evidence type="ECO:0000256" key="3">
    <source>
        <dbReference type="ARBA" id="ARBA00004496"/>
    </source>
</evidence>
<evidence type="ECO:0000256" key="7">
    <source>
        <dbReference type="ARBA" id="ARBA00022556"/>
    </source>
</evidence>
<feature type="active site" description="Proton donor" evidence="17">
    <location>
        <position position="288"/>
    </location>
</feature>
<comment type="cofactor">
    <cofactor evidence="1 17">
        <name>Zn(2+)</name>
        <dbReference type="ChEBI" id="CHEBI:29105"/>
    </cofactor>
</comment>
<dbReference type="Pfam" id="PF03331">
    <property type="entry name" value="LpxC"/>
    <property type="match status" value="2"/>
</dbReference>
<dbReference type="EMBL" id="JAAAMI010000002">
    <property type="protein sequence ID" value="NDV42855.1"/>
    <property type="molecule type" value="Genomic_DNA"/>
</dbReference>
<comment type="similarity">
    <text evidence="18">Belongs to the thioester dehydratase family. FabZ subfamily.</text>
</comment>
<dbReference type="Pfam" id="PF07977">
    <property type="entry name" value="FabA"/>
    <property type="match status" value="1"/>
</dbReference>
<dbReference type="GO" id="GO:0019171">
    <property type="term" value="F:(3R)-hydroxyacyl-[acyl-carrier-protein] dehydratase activity"/>
    <property type="evidence" value="ECO:0007669"/>
    <property type="project" value="UniProtKB-EC"/>
</dbReference>
<dbReference type="GO" id="GO:0009245">
    <property type="term" value="P:lipid A biosynthetic process"/>
    <property type="evidence" value="ECO:0007669"/>
    <property type="project" value="UniProtKB-UniRule"/>
</dbReference>
<dbReference type="InterPro" id="IPR013114">
    <property type="entry name" value="FabA_FabZ"/>
</dbReference>
<keyword evidence="12 18" id="KW-0456">Lyase</keyword>
<organism evidence="19 20">
    <name type="scientific">Flagellimonas sediminis</name>
    <dbReference type="NCBI Taxonomy" id="2696468"/>
    <lineage>
        <taxon>Bacteria</taxon>
        <taxon>Pseudomonadati</taxon>
        <taxon>Bacteroidota</taxon>
        <taxon>Flavobacteriia</taxon>
        <taxon>Flavobacteriales</taxon>
        <taxon>Flavobacteriaceae</taxon>
        <taxon>Flagellimonas</taxon>
    </lineage>
</organism>
<dbReference type="HAMAP" id="MF_00388">
    <property type="entry name" value="LpxC"/>
    <property type="match status" value="1"/>
</dbReference>
<dbReference type="CDD" id="cd01288">
    <property type="entry name" value="FabZ"/>
    <property type="match status" value="1"/>
</dbReference>
<comment type="catalytic activity">
    <reaction evidence="13 17">
        <text>a UDP-3-O-[(3R)-3-hydroxyacyl]-N-acetyl-alpha-D-glucosamine + H2O = a UDP-3-O-[(3R)-3-hydroxyacyl]-alpha-D-glucosamine + acetate</text>
        <dbReference type="Rhea" id="RHEA:67816"/>
        <dbReference type="ChEBI" id="CHEBI:15377"/>
        <dbReference type="ChEBI" id="CHEBI:30089"/>
        <dbReference type="ChEBI" id="CHEBI:137740"/>
        <dbReference type="ChEBI" id="CHEBI:173225"/>
        <dbReference type="EC" id="3.5.1.108"/>
    </reaction>
</comment>
<proteinExistence type="inferred from homology"/>
<dbReference type="Gene3D" id="3.30.230.20">
    <property type="entry name" value="lpxc deacetylase, domain 1"/>
    <property type="match status" value="1"/>
</dbReference>
<evidence type="ECO:0000256" key="5">
    <source>
        <dbReference type="ARBA" id="ARBA00022490"/>
    </source>
</evidence>
<evidence type="ECO:0000256" key="13">
    <source>
        <dbReference type="ARBA" id="ARBA00024535"/>
    </source>
</evidence>
<dbReference type="UniPathway" id="UPA00359">
    <property type="reaction ID" value="UER00478"/>
</dbReference>
<protein>
    <recommendedName>
        <fullName evidence="17 18">Multifunctional fusion protein</fullName>
    </recommendedName>
    <domain>
        <recommendedName>
            <fullName evidence="18">3-hydroxyacyl-[acyl-carrier-protein] dehydratase FabZ</fullName>
            <ecNumber evidence="18">4.2.1.59</ecNumber>
        </recommendedName>
        <alternativeName>
            <fullName evidence="18">(3R)-hydroxymyristoyl-[acyl-carrier-protein] dehydratase</fullName>
        </alternativeName>
        <alternativeName>
            <fullName evidence="18">Beta-hydroxyacyl-ACP dehydratase</fullName>
            <shortName evidence="18">(3R)-hydroxymyristoyl-ACP dehydrase</shortName>
        </alternativeName>
    </domain>
    <domain>
        <recommendedName>
            <fullName evidence="17">UDP-3-O-acyl-N-acetylglucosamine deacetylase</fullName>
            <shortName evidence="17">UDP-3-O-acyl-GlcNAc deacetylase</shortName>
            <ecNumber evidence="17">3.5.1.108</ecNumber>
        </recommendedName>
        <alternativeName>
            <fullName evidence="17">UDP-3-O-[R-3-hydroxymyristoyl]-N-acetylglucosamine deacetylase</fullName>
        </alternativeName>
    </domain>
</protein>
<dbReference type="NCBIfam" id="TIGR01750">
    <property type="entry name" value="fabZ"/>
    <property type="match status" value="1"/>
</dbReference>
<dbReference type="SUPFAM" id="SSF54211">
    <property type="entry name" value="Ribosomal protein S5 domain 2-like"/>
    <property type="match status" value="2"/>
</dbReference>
<dbReference type="InterPro" id="IPR015870">
    <property type="entry name" value="UDP-acyl_N-AcGlcN_deAcase_N"/>
</dbReference>
<feature type="binding site" evidence="17">
    <location>
        <position position="265"/>
    </location>
    <ligand>
        <name>Zn(2+)</name>
        <dbReference type="ChEBI" id="CHEBI:29105"/>
    </ligand>
</feature>
<evidence type="ECO:0000256" key="14">
    <source>
        <dbReference type="ARBA" id="ARBA00025049"/>
    </source>
</evidence>
<dbReference type="GO" id="GO:0005737">
    <property type="term" value="C:cytoplasm"/>
    <property type="evidence" value="ECO:0007669"/>
    <property type="project" value="UniProtKB-SubCell"/>
</dbReference>
<dbReference type="HAMAP" id="MF_00406">
    <property type="entry name" value="FabZ"/>
    <property type="match status" value="1"/>
</dbReference>
<feature type="binding site" evidence="17">
    <location>
        <position position="261"/>
    </location>
    <ligand>
        <name>Zn(2+)</name>
        <dbReference type="ChEBI" id="CHEBI:29105"/>
    </ligand>
</feature>
<dbReference type="InterPro" id="IPR020568">
    <property type="entry name" value="Ribosomal_Su5_D2-typ_SF"/>
</dbReference>
<dbReference type="GO" id="GO:0103117">
    <property type="term" value="F:UDP-3-O-acyl-N-acetylglucosamine deacetylase activity"/>
    <property type="evidence" value="ECO:0007669"/>
    <property type="project" value="UniProtKB-UniRule"/>
</dbReference>
<evidence type="ECO:0000313" key="20">
    <source>
        <dbReference type="Proteomes" id="UP000468707"/>
    </source>
</evidence>
<dbReference type="Proteomes" id="UP000468707">
    <property type="component" value="Unassembled WGS sequence"/>
</dbReference>
<dbReference type="NCBIfam" id="TIGR00325">
    <property type="entry name" value="lpxC"/>
    <property type="match status" value="1"/>
</dbReference>
<dbReference type="InterPro" id="IPR011334">
    <property type="entry name" value="UDP-acyl_GlcNac_deAcase_C"/>
</dbReference>
<comment type="caution">
    <text evidence="19">The sequence shown here is derived from an EMBL/GenBank/DDBJ whole genome shotgun (WGS) entry which is preliminary data.</text>
</comment>
<dbReference type="FunFam" id="3.10.129.10:FF:000001">
    <property type="entry name" value="3-hydroxyacyl-[acyl-carrier-protein] dehydratase FabZ"/>
    <property type="match status" value="1"/>
</dbReference>
<reference evidence="19 20" key="1">
    <citation type="submission" date="2020-01" db="EMBL/GenBank/DDBJ databases">
        <title>Muricauda sediminis sp.nov. 40Bstr401.</title>
        <authorList>
            <person name="Xue Z."/>
            <person name="Zhu S."/>
            <person name="Ren N."/>
            <person name="Chen T."/>
            <person name="Chen X."/>
            <person name="Chen J."/>
            <person name="Yang J."/>
        </authorList>
    </citation>
    <scope>NUCLEOTIDE SEQUENCE [LARGE SCALE GENOMIC DNA]</scope>
    <source>
        <strain evidence="19 20">40Bstr401</strain>
    </source>
</reference>
<dbReference type="NCBIfam" id="NF009667">
    <property type="entry name" value="PRK13188.1"/>
    <property type="match status" value="1"/>
</dbReference>
<evidence type="ECO:0000256" key="6">
    <source>
        <dbReference type="ARBA" id="ARBA00022516"/>
    </source>
</evidence>
<dbReference type="EC" id="3.5.1.108" evidence="17"/>
<evidence type="ECO:0000256" key="12">
    <source>
        <dbReference type="ARBA" id="ARBA00023239"/>
    </source>
</evidence>
<evidence type="ECO:0000256" key="10">
    <source>
        <dbReference type="ARBA" id="ARBA00022833"/>
    </source>
</evidence>
<dbReference type="GO" id="GO:0046872">
    <property type="term" value="F:metal ion binding"/>
    <property type="evidence" value="ECO:0007669"/>
    <property type="project" value="UniProtKB-KW"/>
</dbReference>
<evidence type="ECO:0000256" key="18">
    <source>
        <dbReference type="HAMAP-Rule" id="MF_00406"/>
    </source>
</evidence>
<evidence type="ECO:0000256" key="11">
    <source>
        <dbReference type="ARBA" id="ARBA00023098"/>
    </source>
</evidence>
<keyword evidence="20" id="KW-1185">Reference proteome</keyword>
<feature type="active site" evidence="18">
    <location>
        <position position="366"/>
    </location>
</feature>
<comment type="function">
    <text evidence="2 17">Catalyzes the hydrolysis of UDP-3-O-myristoyl-N-acetylglucosamine to form UDP-3-O-myristoylglucosamine and acetate, the committed step in lipid A biosynthesis.</text>
</comment>
<evidence type="ECO:0000256" key="2">
    <source>
        <dbReference type="ARBA" id="ARBA00002923"/>
    </source>
</evidence>
<comment type="similarity">
    <text evidence="15">In the N-terminal section; belongs to the LpxC family.</text>
</comment>
<comment type="subcellular location">
    <subcellularLocation>
        <location evidence="3 18">Cytoplasm</location>
    </subcellularLocation>
</comment>
<evidence type="ECO:0000256" key="17">
    <source>
        <dbReference type="HAMAP-Rule" id="MF_00388"/>
    </source>
</evidence>
<keyword evidence="6 17" id="KW-0444">Lipid biosynthesis</keyword>
<dbReference type="GO" id="GO:0016020">
    <property type="term" value="C:membrane"/>
    <property type="evidence" value="ECO:0007669"/>
    <property type="project" value="GOC"/>
</dbReference>
<dbReference type="PANTHER" id="PTHR33694">
    <property type="entry name" value="UDP-3-O-ACYL-N-ACETYLGLUCOSAMINE DEACETYLASE 1, MITOCHONDRIAL-RELATED"/>
    <property type="match status" value="1"/>
</dbReference>
<dbReference type="GO" id="GO:0006633">
    <property type="term" value="P:fatty acid biosynthetic process"/>
    <property type="evidence" value="ECO:0007669"/>
    <property type="project" value="UniProtKB-UniRule"/>
</dbReference>
<evidence type="ECO:0000256" key="1">
    <source>
        <dbReference type="ARBA" id="ARBA00001947"/>
    </source>
</evidence>
<keyword evidence="9 17" id="KW-0378">Hydrolase</keyword>
<keyword evidence="7 17" id="KW-0441">Lipid A biosynthesis</keyword>
<keyword evidence="10 17" id="KW-0862">Zinc</keyword>
<comment type="catalytic activity">
    <reaction evidence="18">
        <text>a (3R)-hydroxyacyl-[ACP] = a (2E)-enoyl-[ACP] + H2O</text>
        <dbReference type="Rhea" id="RHEA:13097"/>
        <dbReference type="Rhea" id="RHEA-COMP:9925"/>
        <dbReference type="Rhea" id="RHEA-COMP:9945"/>
        <dbReference type="ChEBI" id="CHEBI:15377"/>
        <dbReference type="ChEBI" id="CHEBI:78784"/>
        <dbReference type="ChEBI" id="CHEBI:78827"/>
        <dbReference type="EC" id="4.2.1.59"/>
    </reaction>
</comment>
<comment type="similarity">
    <text evidence="17">Belongs to the LpxC family.</text>
</comment>
<dbReference type="Gene3D" id="3.10.129.10">
    <property type="entry name" value="Hotdog Thioesterase"/>
    <property type="match status" value="1"/>
</dbReference>
<dbReference type="SUPFAM" id="SSF54637">
    <property type="entry name" value="Thioesterase/thiol ester dehydrase-isomerase"/>
    <property type="match status" value="1"/>
</dbReference>
<evidence type="ECO:0000256" key="15">
    <source>
        <dbReference type="ARBA" id="ARBA00061221"/>
    </source>
</evidence>
<dbReference type="AlphaFoldDB" id="A0A6I5KSB4"/>
<dbReference type="PANTHER" id="PTHR33694:SF1">
    <property type="entry name" value="UDP-3-O-ACYL-N-ACETYLGLUCOSAMINE DEACETYLASE 1, MITOCHONDRIAL-RELATED"/>
    <property type="match status" value="1"/>
</dbReference>
<comment type="pathway">
    <text evidence="4 17">Glycolipid biosynthesis; lipid IV(A) biosynthesis; lipid IV(A) from (3R)-3-hydroxytetradecanoyl-[acyl-carrier-protein] and UDP-N-acetyl-alpha-D-glucosamine: step 2/6.</text>
</comment>
<dbReference type="InterPro" id="IPR029069">
    <property type="entry name" value="HotDog_dom_sf"/>
</dbReference>
<dbReference type="InterPro" id="IPR004463">
    <property type="entry name" value="UDP-acyl_GlcNac_deAcase"/>
</dbReference>
<evidence type="ECO:0000256" key="8">
    <source>
        <dbReference type="ARBA" id="ARBA00022723"/>
    </source>
</evidence>
<evidence type="ECO:0000256" key="9">
    <source>
        <dbReference type="ARBA" id="ARBA00022801"/>
    </source>
</evidence>
<evidence type="ECO:0000256" key="4">
    <source>
        <dbReference type="ARBA" id="ARBA00005002"/>
    </source>
</evidence>
<keyword evidence="11 17" id="KW-0443">Lipid metabolism</keyword>
<dbReference type="EC" id="4.2.1.59" evidence="18"/>
<keyword evidence="8 17" id="KW-0479">Metal-binding</keyword>
<name>A0A6I5KSB4_9FLAO</name>
<feature type="binding site" evidence="17">
    <location>
        <position position="79"/>
    </location>
    <ligand>
        <name>Zn(2+)</name>
        <dbReference type="ChEBI" id="CHEBI:29105"/>
    </ligand>
</feature>
<keyword evidence="5 18" id="KW-0963">Cytoplasm</keyword>
<dbReference type="Gene3D" id="3.30.1700.10">
    <property type="entry name" value="lpxc deacetylase, domain 2"/>
    <property type="match status" value="1"/>
</dbReference>
<sequence>MSNKQRTIEKKVTLQGVGLHTGENVTMSFLPAKENHGFAFKRIDLEGEPIIEADANYVVNTQRGTNLEKNGVKIHTSEHVLAALVGLEIDNVLIELDAPEPPIMDGSSKYFVKALEEAGIVEQEQEREEYVVKDVISYKDETTGSEITVIPADHYQVTTMVDFGTKVLGTQNATLEKMSDFKEEIADARTFSFLHELEMLLEHGLIKGGDLNNAIVYVDKEISDSTMKKLEKAFNKKKLSVKPNGILDNLTLHYPNEAARHKLLDVVGDLALAGTRIRGKVIANKPGHFVNTQFAKKLSKIVKIDKRNKVPTYDLNQTPLMDVTQIMKMLPHRPPFLLVDKILELSDSHVVGVKNVTMNEPFFVGHFPGAPVMPGVLQVEAMAQTGGILVLSTVPDPENYLTFFMKIDNVKFKQQVVPGDTLIFKCDLISPIRRGICHMQAYAYANGRLVSEAELMAQIVKTKNTDS</sequence>